<evidence type="ECO:0000256" key="1">
    <source>
        <dbReference type="SAM" id="MobiDB-lite"/>
    </source>
</evidence>
<feature type="compositionally biased region" description="Low complexity" evidence="1">
    <location>
        <begin position="34"/>
        <end position="46"/>
    </location>
</feature>
<gene>
    <name evidence="2" type="ORF">CFK37_12225</name>
</gene>
<name>A0A220U434_9BACI</name>
<dbReference type="PROSITE" id="PS51257">
    <property type="entry name" value="PROKAR_LIPOPROTEIN"/>
    <property type="match status" value="1"/>
</dbReference>
<accession>A0A220U434</accession>
<protein>
    <recommendedName>
        <fullName evidence="4">Lipoprotein</fullName>
    </recommendedName>
</protein>
<organism evidence="2 3">
    <name type="scientific">Virgibacillus phasianinus</name>
    <dbReference type="NCBI Taxonomy" id="2017483"/>
    <lineage>
        <taxon>Bacteria</taxon>
        <taxon>Bacillati</taxon>
        <taxon>Bacillota</taxon>
        <taxon>Bacilli</taxon>
        <taxon>Bacillales</taxon>
        <taxon>Bacillaceae</taxon>
        <taxon>Virgibacillus</taxon>
    </lineage>
</organism>
<evidence type="ECO:0000313" key="3">
    <source>
        <dbReference type="Proteomes" id="UP000198312"/>
    </source>
</evidence>
<proteinExistence type="predicted"/>
<sequence length="229" mass="26183">MKKVLMILLIGLLIAGCSNDPDESKEKKDKEDSTTTTTKNENAESNSDNESEQEEKKKVELNKELEHEKYDELAKKYFNAWLVSDYDTMKSFLSDKSYKVHMEIISIDVMGLKGAGPGEIGNPEYKDMVGEKFEILASDFYFKDHGLVLYLVEFNNPLTEKNKDDVKYTMFGVKKENGKLTEVGAGGVLEREFFREENFGGKLMSFGSVETIIKKYPKHGYMVHEYSTE</sequence>
<dbReference type="EMBL" id="CP022315">
    <property type="protein sequence ID" value="ASK62860.1"/>
    <property type="molecule type" value="Genomic_DNA"/>
</dbReference>
<feature type="compositionally biased region" description="Basic and acidic residues" evidence="1">
    <location>
        <begin position="22"/>
        <end position="33"/>
    </location>
</feature>
<evidence type="ECO:0008006" key="4">
    <source>
        <dbReference type="Google" id="ProtNLM"/>
    </source>
</evidence>
<evidence type="ECO:0000313" key="2">
    <source>
        <dbReference type="EMBL" id="ASK62860.1"/>
    </source>
</evidence>
<keyword evidence="3" id="KW-1185">Reference proteome</keyword>
<dbReference type="KEGG" id="vil:CFK37_12225"/>
<dbReference type="Proteomes" id="UP000198312">
    <property type="component" value="Chromosome"/>
</dbReference>
<feature type="region of interest" description="Disordered" evidence="1">
    <location>
        <begin position="17"/>
        <end position="59"/>
    </location>
</feature>
<dbReference type="AlphaFoldDB" id="A0A220U434"/>
<dbReference type="RefSeq" id="WP_089062119.1">
    <property type="nucleotide sequence ID" value="NZ_CP022315.1"/>
</dbReference>
<reference evidence="2 3" key="1">
    <citation type="submission" date="2017-07" db="EMBL/GenBank/DDBJ databases">
        <title>Virgibacillus sp. LM2416.</title>
        <authorList>
            <person name="Tak E.J."/>
            <person name="Bae J.-W."/>
        </authorList>
    </citation>
    <scope>NUCLEOTIDE SEQUENCE [LARGE SCALE GENOMIC DNA]</scope>
    <source>
        <strain evidence="2 3">LM2416</strain>
    </source>
</reference>